<comment type="caution">
    <text evidence="1">The sequence shown here is derived from an EMBL/GenBank/DDBJ whole genome shotgun (WGS) entry which is preliminary data.</text>
</comment>
<evidence type="ECO:0000313" key="2">
    <source>
        <dbReference type="Proteomes" id="UP001209922"/>
    </source>
</evidence>
<reference evidence="1 2" key="1">
    <citation type="submission" date="2022-10" db="EMBL/GenBank/DDBJ databases">
        <title>Xanthomonas sp. H13-6.</title>
        <authorList>
            <person name="Liu X."/>
            <person name="Deng Z."/>
            <person name="Jiang Y."/>
            <person name="Yu T."/>
            <person name="Ai J."/>
        </authorList>
    </citation>
    <scope>NUCLEOTIDE SEQUENCE [LARGE SCALE GENOMIC DNA]</scope>
    <source>
        <strain evidence="1 2">H13-6</strain>
    </source>
</reference>
<name>A0ABT3JVT8_9XANT</name>
<evidence type="ECO:0000313" key="1">
    <source>
        <dbReference type="EMBL" id="MCW4472581.1"/>
    </source>
</evidence>
<keyword evidence="2" id="KW-1185">Reference proteome</keyword>
<dbReference type="EMBL" id="JAPCHY010000005">
    <property type="protein sequence ID" value="MCW4472581.1"/>
    <property type="molecule type" value="Genomic_DNA"/>
</dbReference>
<dbReference type="Proteomes" id="UP001209922">
    <property type="component" value="Unassembled WGS sequence"/>
</dbReference>
<organism evidence="1 2">
    <name type="scientific">Xanthomonas chitinilytica</name>
    <dbReference type="NCBI Taxonomy" id="2989819"/>
    <lineage>
        <taxon>Bacteria</taxon>
        <taxon>Pseudomonadati</taxon>
        <taxon>Pseudomonadota</taxon>
        <taxon>Gammaproteobacteria</taxon>
        <taxon>Lysobacterales</taxon>
        <taxon>Lysobacteraceae</taxon>
        <taxon>Xanthomonas</taxon>
    </lineage>
</organism>
<sequence length="163" mass="19018">MGLDMYAFSLDRSEMFAKPRDVLNYRAPEGGKELPQFIVGQFEFTGVPDHGAALLDSDFILPGSTLLYRWRKHPDLHGWMERRWKSMRWHKKPRMFNKEERVPLAVQDLDDLEHTVRQGRLPKTTGFFFGESDGSEQADDLEFIAIARAELAAGKFVYYTSWW</sequence>
<accession>A0ABT3JVT8</accession>
<evidence type="ECO:0008006" key="3">
    <source>
        <dbReference type="Google" id="ProtNLM"/>
    </source>
</evidence>
<gene>
    <name evidence="1" type="ORF">OK345_08695</name>
</gene>
<protein>
    <recommendedName>
        <fullName evidence="3">Phosphoglycerate kinase</fullName>
    </recommendedName>
</protein>
<dbReference type="RefSeq" id="WP_265127538.1">
    <property type="nucleotide sequence ID" value="NZ_JAPCHY010000005.1"/>
</dbReference>
<proteinExistence type="predicted"/>